<accession>A0A3B1D7R7</accession>
<organism evidence="1">
    <name type="scientific">hydrothermal vent metagenome</name>
    <dbReference type="NCBI Taxonomy" id="652676"/>
    <lineage>
        <taxon>unclassified sequences</taxon>
        <taxon>metagenomes</taxon>
        <taxon>ecological metagenomes</taxon>
    </lineage>
</organism>
<dbReference type="PANTHER" id="PTHR33383">
    <property type="entry name" value="MEMBRANE PROTEIN INSERTION EFFICIENCY FACTOR-RELATED"/>
    <property type="match status" value="1"/>
</dbReference>
<dbReference type="PANTHER" id="PTHR33383:SF1">
    <property type="entry name" value="MEMBRANE PROTEIN INSERTION EFFICIENCY FACTOR-RELATED"/>
    <property type="match status" value="1"/>
</dbReference>
<dbReference type="SMART" id="SM01234">
    <property type="entry name" value="Haemolytic"/>
    <property type="match status" value="1"/>
</dbReference>
<dbReference type="InterPro" id="IPR002696">
    <property type="entry name" value="Membr_insert_effic_factor_YidD"/>
</dbReference>
<dbReference type="HAMAP" id="MF_00386">
    <property type="entry name" value="UPF0161_YidD"/>
    <property type="match status" value="1"/>
</dbReference>
<dbReference type="Pfam" id="PF01809">
    <property type="entry name" value="YidD"/>
    <property type="match status" value="1"/>
</dbReference>
<dbReference type="NCBIfam" id="TIGR00278">
    <property type="entry name" value="membrane protein insertion efficiency factor YidD"/>
    <property type="match status" value="1"/>
</dbReference>
<protein>
    <submittedName>
        <fullName evidence="1">Membrane protein insertion efficiency factor YidD</fullName>
    </submittedName>
</protein>
<sequence>MRFVIIFLIKSYKLFISPVLPPVCGYHPTCSEYAIEAVREYGALRGMRLAAKRLLRCTPFHKAGFDPVPHSDKASIR</sequence>
<evidence type="ECO:0000313" key="1">
    <source>
        <dbReference type="EMBL" id="VAX24757.1"/>
    </source>
</evidence>
<name>A0A3B1D7R7_9ZZZZ</name>
<reference evidence="1" key="1">
    <citation type="submission" date="2018-06" db="EMBL/GenBank/DDBJ databases">
        <authorList>
            <person name="Zhirakovskaya E."/>
        </authorList>
    </citation>
    <scope>NUCLEOTIDE SEQUENCE</scope>
</reference>
<gene>
    <name evidence="1" type="ORF">MNBD_NITROSPINAE03-991</name>
</gene>
<proteinExistence type="inferred from homology"/>
<dbReference type="AlphaFoldDB" id="A0A3B1D7R7"/>
<dbReference type="EMBL" id="UOGB01000304">
    <property type="protein sequence ID" value="VAX24757.1"/>
    <property type="molecule type" value="Genomic_DNA"/>
</dbReference>